<evidence type="ECO:0000256" key="2">
    <source>
        <dbReference type="ARBA" id="ARBA00004245"/>
    </source>
</evidence>
<dbReference type="PANTHER" id="PTHR12939">
    <property type="entry name" value="SARCOGLYCAN"/>
    <property type="match status" value="1"/>
</dbReference>
<comment type="caution">
    <text evidence="16">The sequence shown here is derived from an EMBL/GenBank/DDBJ whole genome shotgun (WGS) entry which is preliminary data.</text>
</comment>
<keyword evidence="12" id="KW-1015">Disulfide bond</keyword>
<keyword evidence="17" id="KW-1185">Reference proteome</keyword>
<dbReference type="AlphaFoldDB" id="A0A9Q0XNG6"/>
<evidence type="ECO:0000256" key="4">
    <source>
        <dbReference type="ARBA" id="ARBA00007574"/>
    </source>
</evidence>
<keyword evidence="13" id="KW-0325">Glycoprotein</keyword>
<keyword evidence="10 15" id="KW-1133">Transmembrane helix</keyword>
<keyword evidence="6" id="KW-1003">Cell membrane</keyword>
<keyword evidence="11 15" id="KW-0472">Membrane</keyword>
<organism evidence="16 17">
    <name type="scientific">Phrynocephalus forsythii</name>
    <dbReference type="NCBI Taxonomy" id="171643"/>
    <lineage>
        <taxon>Eukaryota</taxon>
        <taxon>Metazoa</taxon>
        <taxon>Chordata</taxon>
        <taxon>Craniata</taxon>
        <taxon>Vertebrata</taxon>
        <taxon>Euteleostomi</taxon>
        <taxon>Lepidosauria</taxon>
        <taxon>Squamata</taxon>
        <taxon>Bifurcata</taxon>
        <taxon>Unidentata</taxon>
        <taxon>Episquamata</taxon>
        <taxon>Toxicofera</taxon>
        <taxon>Iguania</taxon>
        <taxon>Acrodonta</taxon>
        <taxon>Agamidae</taxon>
        <taxon>Agaminae</taxon>
        <taxon>Phrynocephalus</taxon>
    </lineage>
</organism>
<reference evidence="16" key="1">
    <citation type="journal article" date="2023" name="DNA Res.">
        <title>Chromosome-level genome assembly of Phrynocephalus forsythii using third-generation DNA sequencing and Hi-C analysis.</title>
        <authorList>
            <person name="Qi Y."/>
            <person name="Zhao W."/>
            <person name="Zhao Y."/>
            <person name="Niu C."/>
            <person name="Cao S."/>
            <person name="Zhang Y."/>
        </authorList>
    </citation>
    <scope>NUCLEOTIDE SEQUENCE</scope>
    <source>
        <tissue evidence="16">Muscle</tissue>
    </source>
</reference>
<evidence type="ECO:0000256" key="7">
    <source>
        <dbReference type="ARBA" id="ARBA00022490"/>
    </source>
</evidence>
<dbReference type="Proteomes" id="UP001142489">
    <property type="component" value="Unassembled WGS sequence"/>
</dbReference>
<evidence type="ECO:0000256" key="11">
    <source>
        <dbReference type="ARBA" id="ARBA00023136"/>
    </source>
</evidence>
<dbReference type="InterPro" id="IPR006875">
    <property type="entry name" value="Sarcoglycan"/>
</dbReference>
<comment type="subcellular location">
    <subcellularLocation>
        <location evidence="3">Cell membrane</location>
        <location evidence="3">Sarcolemma</location>
        <topology evidence="3">Single-pass type II membrane protein</topology>
    </subcellularLocation>
    <subcellularLocation>
        <location evidence="2">Cytoplasm</location>
        <location evidence="2">Cytoskeleton</location>
    </subcellularLocation>
</comment>
<evidence type="ECO:0000256" key="14">
    <source>
        <dbReference type="ARBA" id="ARBA00023212"/>
    </source>
</evidence>
<evidence type="ECO:0000256" key="6">
    <source>
        <dbReference type="ARBA" id="ARBA00022475"/>
    </source>
</evidence>
<proteinExistence type="inferred from homology"/>
<sequence length="297" mass="33153">MVREQYTTTTPGTNIQRPEPQYIYNIGIYGWRKRCLYLFVLLLIIIVVVNLALTIWILKVMQFSSIGMGYLYVQSEGVRLEGESEFLYPLYAQEVHSRKDEPLLINSTNNVILNARNNDGNVTGRLSVDPDKVQFDGQEFQINSVNIKGKPLFTVNEDEVSVGTDKLRVTGPEGALCEHSIETPLIKGVKGLSSIKELRLESPTRSLSMDAPRGVFIKAQTGEIEALSHLDINLHSSDGMVMLDAETLRMPRLPQGTSGDSEIAQELYEVCVCLDGKLYVVEADVVSTCLEYSQVCQ</sequence>
<keyword evidence="7" id="KW-0963">Cytoplasm</keyword>
<keyword evidence="9" id="KW-0735">Signal-anchor</keyword>
<name>A0A9Q0XNG6_9SAUR</name>
<dbReference type="Pfam" id="PF04790">
    <property type="entry name" value="Sarcoglycan_1"/>
    <property type="match status" value="1"/>
</dbReference>
<evidence type="ECO:0000313" key="17">
    <source>
        <dbReference type="Proteomes" id="UP001142489"/>
    </source>
</evidence>
<evidence type="ECO:0000256" key="9">
    <source>
        <dbReference type="ARBA" id="ARBA00022968"/>
    </source>
</evidence>
<evidence type="ECO:0000313" key="16">
    <source>
        <dbReference type="EMBL" id="KAJ7320187.1"/>
    </source>
</evidence>
<dbReference type="GO" id="GO:0048738">
    <property type="term" value="P:cardiac muscle tissue development"/>
    <property type="evidence" value="ECO:0007669"/>
    <property type="project" value="TreeGrafter"/>
</dbReference>
<comment type="similarity">
    <text evidence="4">Belongs to the sarcoglycan beta/delta/gamma/zeta family.</text>
</comment>
<evidence type="ECO:0000256" key="15">
    <source>
        <dbReference type="SAM" id="Phobius"/>
    </source>
</evidence>
<dbReference type="GO" id="GO:0042383">
    <property type="term" value="C:sarcolemma"/>
    <property type="evidence" value="ECO:0007669"/>
    <property type="project" value="UniProtKB-SubCell"/>
</dbReference>
<evidence type="ECO:0000256" key="1">
    <source>
        <dbReference type="ARBA" id="ARBA00002860"/>
    </source>
</evidence>
<comment type="function">
    <text evidence="1">Component of the sarcoglycan complex, a subcomplex of the dystrophin-glycoprotein complex which forms a link between the F-actin cytoskeleton and the extracellular matrix.</text>
</comment>
<keyword evidence="8 15" id="KW-0812">Transmembrane</keyword>
<evidence type="ECO:0000256" key="3">
    <source>
        <dbReference type="ARBA" id="ARBA00004274"/>
    </source>
</evidence>
<evidence type="ECO:0000256" key="10">
    <source>
        <dbReference type="ARBA" id="ARBA00022989"/>
    </source>
</evidence>
<evidence type="ECO:0000256" key="13">
    <source>
        <dbReference type="ARBA" id="ARBA00023180"/>
    </source>
</evidence>
<dbReference type="GO" id="GO:0060047">
    <property type="term" value="P:heart contraction"/>
    <property type="evidence" value="ECO:0007669"/>
    <property type="project" value="TreeGrafter"/>
</dbReference>
<evidence type="ECO:0000256" key="5">
    <source>
        <dbReference type="ARBA" id="ARBA00020453"/>
    </source>
</evidence>
<gene>
    <name evidence="16" type="ORF">JRQ81_019698</name>
</gene>
<dbReference type="OrthoDB" id="8881719at2759"/>
<feature type="transmembrane region" description="Helical" evidence="15">
    <location>
        <begin position="36"/>
        <end position="58"/>
    </location>
</feature>
<protein>
    <recommendedName>
        <fullName evidence="5">Gamma-sarcoglycan</fullName>
    </recommendedName>
</protein>
<dbReference type="InterPro" id="IPR039972">
    <property type="entry name" value="Sarcoglycan_gamma/delta/zeta"/>
</dbReference>
<dbReference type="GO" id="GO:0005856">
    <property type="term" value="C:cytoskeleton"/>
    <property type="evidence" value="ECO:0007669"/>
    <property type="project" value="UniProtKB-SubCell"/>
</dbReference>
<dbReference type="GO" id="GO:0016012">
    <property type="term" value="C:sarcoglycan complex"/>
    <property type="evidence" value="ECO:0007669"/>
    <property type="project" value="InterPro"/>
</dbReference>
<accession>A0A9Q0XNG6</accession>
<dbReference type="EMBL" id="JAPFRF010000010">
    <property type="protein sequence ID" value="KAJ7320187.1"/>
    <property type="molecule type" value="Genomic_DNA"/>
</dbReference>
<evidence type="ECO:0000256" key="12">
    <source>
        <dbReference type="ARBA" id="ARBA00023157"/>
    </source>
</evidence>
<evidence type="ECO:0000256" key="8">
    <source>
        <dbReference type="ARBA" id="ARBA00022692"/>
    </source>
</evidence>
<dbReference type="PANTHER" id="PTHR12939:SF4">
    <property type="entry name" value="GAMMA-SARCOGLYCAN"/>
    <property type="match status" value="1"/>
</dbReference>
<keyword evidence="14" id="KW-0206">Cytoskeleton</keyword>